<reference evidence="1 2" key="1">
    <citation type="submission" date="2024-01" db="EMBL/GenBank/DDBJ databases">
        <title>The genomes of 5 underutilized Papilionoideae crops provide insights into root nodulation and disease resistanc.</title>
        <authorList>
            <person name="Jiang F."/>
        </authorList>
    </citation>
    <scope>NUCLEOTIDE SEQUENCE [LARGE SCALE GENOMIC DNA]</scope>
    <source>
        <strain evidence="1">LVBAO_FW01</strain>
        <tissue evidence="1">Leaves</tissue>
    </source>
</reference>
<sequence>MFETYGISCSDIFCGMKHLHIGSLPSTLICRRWSKFAKNNVNNIQSVMKQNQQIMDESVIPTQCSAKGHDRDCQGLDITNPTTVPPLMMRTSFTSFLQNLHNLGKTTDPAHVKDSLSTADYMF</sequence>
<keyword evidence="2" id="KW-1185">Reference proteome</keyword>
<protein>
    <submittedName>
        <fullName evidence="1">Uncharacterized protein</fullName>
    </submittedName>
</protein>
<evidence type="ECO:0000313" key="2">
    <source>
        <dbReference type="Proteomes" id="UP001367508"/>
    </source>
</evidence>
<proteinExistence type="predicted"/>
<dbReference type="AlphaFoldDB" id="A0AAN9LN02"/>
<dbReference type="Proteomes" id="UP001367508">
    <property type="component" value="Unassembled WGS sequence"/>
</dbReference>
<name>A0AAN9LN02_CANGL</name>
<gene>
    <name evidence="1" type="ORF">VNO77_19560</name>
</gene>
<comment type="caution">
    <text evidence="1">The sequence shown here is derived from an EMBL/GenBank/DDBJ whole genome shotgun (WGS) entry which is preliminary data.</text>
</comment>
<evidence type="ECO:0000313" key="1">
    <source>
        <dbReference type="EMBL" id="KAK7338926.1"/>
    </source>
</evidence>
<accession>A0AAN9LN02</accession>
<organism evidence="1 2">
    <name type="scientific">Canavalia gladiata</name>
    <name type="common">Sword bean</name>
    <name type="synonym">Dolichos gladiatus</name>
    <dbReference type="NCBI Taxonomy" id="3824"/>
    <lineage>
        <taxon>Eukaryota</taxon>
        <taxon>Viridiplantae</taxon>
        <taxon>Streptophyta</taxon>
        <taxon>Embryophyta</taxon>
        <taxon>Tracheophyta</taxon>
        <taxon>Spermatophyta</taxon>
        <taxon>Magnoliopsida</taxon>
        <taxon>eudicotyledons</taxon>
        <taxon>Gunneridae</taxon>
        <taxon>Pentapetalae</taxon>
        <taxon>rosids</taxon>
        <taxon>fabids</taxon>
        <taxon>Fabales</taxon>
        <taxon>Fabaceae</taxon>
        <taxon>Papilionoideae</taxon>
        <taxon>50 kb inversion clade</taxon>
        <taxon>NPAAA clade</taxon>
        <taxon>indigoferoid/millettioid clade</taxon>
        <taxon>Phaseoleae</taxon>
        <taxon>Canavalia</taxon>
    </lineage>
</organism>
<dbReference type="EMBL" id="JAYMYQ010000004">
    <property type="protein sequence ID" value="KAK7338926.1"/>
    <property type="molecule type" value="Genomic_DNA"/>
</dbReference>